<dbReference type="InterPro" id="IPR053717">
    <property type="entry name" value="MerB_lyase_sf"/>
</dbReference>
<dbReference type="GO" id="GO:0018836">
    <property type="term" value="F:alkylmercury lyase activity"/>
    <property type="evidence" value="ECO:0007669"/>
    <property type="project" value="InterPro"/>
</dbReference>
<sequence>MKKDFKFRYYPTEELLISRIDKKLNQYERKVRRYLMNYTIDNGKAFNLGETTDEMSKDIGFEKEELKVLFDNLDNKSSIVVDENKNVNFIYPVSAIPTNHKVTLADGRSFNAMCAIDAMGTAFTFNQDIEIESICSNCGDSIYVEIKDGQLMEYTPEDMHILHVDLNKNKNWSGEC</sequence>
<gene>
    <name evidence="1" type="ORF">TICRE_21560</name>
</gene>
<dbReference type="InterPro" id="IPR004927">
    <property type="entry name" value="MerB"/>
</dbReference>
<dbReference type="EMBL" id="LTDM01000059">
    <property type="protein sequence ID" value="OLS01780.1"/>
    <property type="molecule type" value="Genomic_DNA"/>
</dbReference>
<dbReference type="SUPFAM" id="SSF160387">
    <property type="entry name" value="NosL/MerB-like"/>
    <property type="match status" value="1"/>
</dbReference>
<dbReference type="Proteomes" id="UP000186112">
    <property type="component" value="Unassembled WGS sequence"/>
</dbReference>
<accession>A0A1U7M3F7</accession>
<keyword evidence="1" id="KW-0456">Lyase</keyword>
<evidence type="ECO:0000313" key="2">
    <source>
        <dbReference type="Proteomes" id="UP000186112"/>
    </source>
</evidence>
<dbReference type="AlphaFoldDB" id="A0A1U7M3F7"/>
<protein>
    <submittedName>
        <fullName evidence="1">Alkylmercury lyase</fullName>
    </submittedName>
</protein>
<proteinExistence type="predicted"/>
<comment type="caution">
    <text evidence="1">The sequence shown here is derived from an EMBL/GenBank/DDBJ whole genome shotgun (WGS) entry which is preliminary data.</text>
</comment>
<keyword evidence="2" id="KW-1185">Reference proteome</keyword>
<evidence type="ECO:0000313" key="1">
    <source>
        <dbReference type="EMBL" id="OLS01780.1"/>
    </source>
</evidence>
<dbReference type="Gene3D" id="3.30.450.410">
    <property type="match status" value="1"/>
</dbReference>
<dbReference type="Pfam" id="PF03243">
    <property type="entry name" value="MerB"/>
    <property type="match status" value="1"/>
</dbReference>
<name>A0A1U7M3F7_TISCR</name>
<reference evidence="1 2" key="1">
    <citation type="submission" date="2016-02" db="EMBL/GenBank/DDBJ databases">
        <title>Genome sequence of Tissierella creatinophila DSM 6911.</title>
        <authorList>
            <person name="Poehlein A."/>
            <person name="Daniel R."/>
        </authorList>
    </citation>
    <scope>NUCLEOTIDE SEQUENCE [LARGE SCALE GENOMIC DNA]</scope>
    <source>
        <strain evidence="1 2">DSM 6911</strain>
    </source>
</reference>
<organism evidence="1 2">
    <name type="scientific">Tissierella creatinophila DSM 6911</name>
    <dbReference type="NCBI Taxonomy" id="1123403"/>
    <lineage>
        <taxon>Bacteria</taxon>
        <taxon>Bacillati</taxon>
        <taxon>Bacillota</taxon>
        <taxon>Tissierellia</taxon>
        <taxon>Tissierellales</taxon>
        <taxon>Tissierellaceae</taxon>
        <taxon>Tissierella</taxon>
    </lineage>
</organism>
<dbReference type="NCBIfam" id="NF040728">
    <property type="entry name" value="MerB_rel_SaoL"/>
    <property type="match status" value="1"/>
</dbReference>